<name>A0AA35T9M7_GEOBA</name>
<reference evidence="2" key="1">
    <citation type="submission" date="2023-03" db="EMBL/GenBank/DDBJ databases">
        <authorList>
            <person name="Steffen K."/>
            <person name="Cardenas P."/>
        </authorList>
    </citation>
    <scope>NUCLEOTIDE SEQUENCE</scope>
</reference>
<feature type="region of interest" description="Disordered" evidence="1">
    <location>
        <begin position="459"/>
        <end position="483"/>
    </location>
</feature>
<accession>A0AA35T9M7</accession>
<dbReference type="Gene3D" id="2.115.10.20">
    <property type="entry name" value="Glycosyl hydrolase domain, family 43"/>
    <property type="match status" value="1"/>
</dbReference>
<comment type="caution">
    <text evidence="2">The sequence shown here is derived from an EMBL/GenBank/DDBJ whole genome shotgun (WGS) entry which is preliminary data.</text>
</comment>
<protein>
    <recommendedName>
        <fullName evidence="4">Glycosyl hydrolase family 32 N-terminal domain-containing protein</fullName>
    </recommendedName>
</protein>
<dbReference type="InterPro" id="IPR023296">
    <property type="entry name" value="Glyco_hydro_beta-prop_sf"/>
</dbReference>
<evidence type="ECO:0000313" key="3">
    <source>
        <dbReference type="Proteomes" id="UP001174909"/>
    </source>
</evidence>
<sequence length="483" mass="54358">MLAAGQDEEEAGMNDRITLGTKAQAAARRAGTPWMEGEELRLAPGPHLFLDWRYVLPGEVGAIGPYWATPSGTPMKLRLWNDPDRADTPFTARFVPRDTPHGIRIEREPAGKSDPLPPGTAPGARIIHADGLYRTWYSRGENEASRPIHYAESTDGHEWHGDTPCAFDFSAAPGVAGLERSEIFLDPSAPDAERFKMFFRGGIPGTEQERRKLAERFMRERPDAFYPLGNDLSHLSGMWGAVSPDGIAWTALPGPLVVHYSDTTNVVYYDQRLQRYVWYARCNWFYGRRCIGRAETDDFRRWPGPEMLVWPTSERRPSDDWYTNSKTIYPGTVDQHLMFPALYHHHDDTSELLLYASPDGIVWNEVPGGAVLDAGPEPWDAGCVFGGTDLIPLGGDRVALPYGGYPQPHKYPRNRHSFWRTNALAIWPRERLGGIQADDEGAFATLPLITEGSTLRYKERGRGRSGKLGEAENERRNRRKVKK</sequence>
<dbReference type="Proteomes" id="UP001174909">
    <property type="component" value="Unassembled WGS sequence"/>
</dbReference>
<gene>
    <name evidence="2" type="ORF">GBAR_LOCUS23769</name>
</gene>
<evidence type="ECO:0000256" key="1">
    <source>
        <dbReference type="SAM" id="MobiDB-lite"/>
    </source>
</evidence>
<proteinExistence type="predicted"/>
<dbReference type="EMBL" id="CASHTH010003287">
    <property type="protein sequence ID" value="CAI8042861.1"/>
    <property type="molecule type" value="Genomic_DNA"/>
</dbReference>
<evidence type="ECO:0000313" key="2">
    <source>
        <dbReference type="EMBL" id="CAI8042861.1"/>
    </source>
</evidence>
<organism evidence="2 3">
    <name type="scientific">Geodia barretti</name>
    <name type="common">Barrett's horny sponge</name>
    <dbReference type="NCBI Taxonomy" id="519541"/>
    <lineage>
        <taxon>Eukaryota</taxon>
        <taxon>Metazoa</taxon>
        <taxon>Porifera</taxon>
        <taxon>Demospongiae</taxon>
        <taxon>Heteroscleromorpha</taxon>
        <taxon>Tetractinellida</taxon>
        <taxon>Astrophorina</taxon>
        <taxon>Geodiidae</taxon>
        <taxon>Geodia</taxon>
    </lineage>
</organism>
<dbReference type="SUPFAM" id="SSF75005">
    <property type="entry name" value="Arabinanase/levansucrase/invertase"/>
    <property type="match status" value="1"/>
</dbReference>
<feature type="compositionally biased region" description="Basic and acidic residues" evidence="1">
    <location>
        <begin position="459"/>
        <end position="475"/>
    </location>
</feature>
<dbReference type="AlphaFoldDB" id="A0AA35T9M7"/>
<keyword evidence="3" id="KW-1185">Reference proteome</keyword>
<evidence type="ECO:0008006" key="4">
    <source>
        <dbReference type="Google" id="ProtNLM"/>
    </source>
</evidence>